<dbReference type="InterPro" id="IPR010461">
    <property type="entry name" value="ComK"/>
</dbReference>
<reference evidence="1 3" key="1">
    <citation type="submission" date="2014-12" db="EMBL/GenBank/DDBJ databases">
        <title>Comparative genome analysis of Bacillus coagulans HM-08, Clostridium butyricum HM-68, Bacillus subtilis HM-66 and Bacillus licheniformis BL-09.</title>
        <authorList>
            <person name="Zhang H."/>
        </authorList>
    </citation>
    <scope>NUCLEOTIDE SEQUENCE [LARGE SCALE GENOMIC DNA]</scope>
    <source>
        <strain evidence="1 3">HM-66</strain>
    </source>
</reference>
<accession>A0A0D1L857</accession>
<dbReference type="EMBL" id="JXBC01000002">
    <property type="protein sequence ID" value="KIU11991.1"/>
    <property type="molecule type" value="Genomic_DNA"/>
</dbReference>
<protein>
    <submittedName>
        <fullName evidence="1 2">Competence transcription factor</fullName>
    </submittedName>
</protein>
<dbReference type="STRING" id="483913.AN935_05435"/>
<dbReference type="GO" id="GO:0030420">
    <property type="term" value="P:establishment of competence for transformation"/>
    <property type="evidence" value="ECO:0007669"/>
    <property type="project" value="InterPro"/>
</dbReference>
<dbReference type="AlphaFoldDB" id="A0A0D1L857"/>
<name>A0A0D1L857_BACIU</name>
<dbReference type="Pfam" id="PF06338">
    <property type="entry name" value="ComK"/>
    <property type="match status" value="1"/>
</dbReference>
<gene>
    <name evidence="2" type="primary">comK</name>
    <name evidence="2" type="ORF">P5633_18700</name>
    <name evidence="1" type="ORF">SC09_Contig19orf00307</name>
</gene>
<sequence>MSQKTDAPLESYEVNGATIAVLPEEIDGKICSRIIEKDCVFYVNMKPLQIVDRSCRFFGSSYAGRKAGTYEVTKISHKPPIMVDPSNQIFLFPTLSSTRPQCGWISHVHVKEFKATEFDDTEVTFSNGKTMELPISYNSFENQVYRTAWLRTKFQDRIDHRVPERQEFMLYPKEERTKMIYDFILRELGERY</sequence>
<reference evidence="2" key="2">
    <citation type="submission" date="2023-03" db="EMBL/GenBank/DDBJ databases">
        <title>Complete genome sequences of 52 Bacillus and Priestia strains isolated from West-African fermentations and 26 reference strains from the DSMZ collection.</title>
        <authorList>
            <person name="Wiedenbein E.S."/>
            <person name="Canoy T.S."/>
            <person name="Hui Y."/>
            <person name="Parkouda C."/>
            <person name="Dawende C."/>
            <person name="Ametefe E."/>
            <person name="Jespersen L."/>
            <person name="Nielsen D.S."/>
        </authorList>
    </citation>
    <scope>NUCLEOTIDE SEQUENCE</scope>
    <source>
        <strain evidence="2">PRO56</strain>
    </source>
</reference>
<evidence type="ECO:0000313" key="2">
    <source>
        <dbReference type="EMBL" id="WEY84309.1"/>
    </source>
</evidence>
<dbReference type="EMBL" id="CP120576">
    <property type="protein sequence ID" value="WEY84309.1"/>
    <property type="molecule type" value="Genomic_DNA"/>
</dbReference>
<proteinExistence type="predicted"/>
<evidence type="ECO:0000313" key="1">
    <source>
        <dbReference type="EMBL" id="KIU11991.1"/>
    </source>
</evidence>
<dbReference type="Proteomes" id="UP001214898">
    <property type="component" value="Chromosome"/>
</dbReference>
<evidence type="ECO:0000313" key="3">
    <source>
        <dbReference type="Proteomes" id="UP000032247"/>
    </source>
</evidence>
<dbReference type="PATRIC" id="fig|1423.173.peg.873"/>
<dbReference type="Proteomes" id="UP000032247">
    <property type="component" value="Unassembled WGS sequence"/>
</dbReference>
<dbReference type="PIRSF" id="PIRSF011560">
    <property type="entry name" value="ComK"/>
    <property type="match status" value="1"/>
</dbReference>
<organism evidence="1 3">
    <name type="scientific">Bacillus subtilis</name>
    <dbReference type="NCBI Taxonomy" id="1423"/>
    <lineage>
        <taxon>Bacteria</taxon>
        <taxon>Bacillati</taxon>
        <taxon>Bacillota</taxon>
        <taxon>Bacilli</taxon>
        <taxon>Bacillales</taxon>
        <taxon>Bacillaceae</taxon>
        <taxon>Bacillus</taxon>
    </lineage>
</organism>